<feature type="compositionally biased region" description="Basic and acidic residues" evidence="1">
    <location>
        <begin position="313"/>
        <end position="408"/>
    </location>
</feature>
<dbReference type="EMBL" id="CAXAMM010027446">
    <property type="protein sequence ID" value="CAK9060851.1"/>
    <property type="molecule type" value="Genomic_DNA"/>
</dbReference>
<evidence type="ECO:0000256" key="1">
    <source>
        <dbReference type="SAM" id="MobiDB-lite"/>
    </source>
</evidence>
<feature type="compositionally biased region" description="Basic residues" evidence="1">
    <location>
        <begin position="293"/>
        <end position="307"/>
    </location>
</feature>
<proteinExistence type="predicted"/>
<dbReference type="InterPro" id="IPR009060">
    <property type="entry name" value="UBA-like_sf"/>
</dbReference>
<dbReference type="PROSITE" id="PS50030">
    <property type="entry name" value="UBA"/>
    <property type="match status" value="1"/>
</dbReference>
<evidence type="ECO:0000313" key="4">
    <source>
        <dbReference type="Proteomes" id="UP001642464"/>
    </source>
</evidence>
<feature type="compositionally biased region" description="Basic and acidic residues" evidence="1">
    <location>
        <begin position="510"/>
        <end position="524"/>
    </location>
</feature>
<feature type="compositionally biased region" description="Basic and acidic residues" evidence="1">
    <location>
        <begin position="258"/>
        <end position="268"/>
    </location>
</feature>
<feature type="region of interest" description="Disordered" evidence="1">
    <location>
        <begin position="36"/>
        <end position="66"/>
    </location>
</feature>
<comment type="caution">
    <text evidence="3">The sequence shown here is derived from an EMBL/GenBank/DDBJ whole genome shotgun (WGS) entry which is preliminary data.</text>
</comment>
<feature type="compositionally biased region" description="Basic and acidic residues" evidence="1">
    <location>
        <begin position="57"/>
        <end position="66"/>
    </location>
</feature>
<feature type="compositionally biased region" description="Basic residues" evidence="1">
    <location>
        <begin position="429"/>
        <end position="443"/>
    </location>
</feature>
<feature type="compositionally biased region" description="Basic and acidic residues" evidence="1">
    <location>
        <begin position="416"/>
        <end position="428"/>
    </location>
</feature>
<dbReference type="InterPro" id="IPR015940">
    <property type="entry name" value="UBA"/>
</dbReference>
<gene>
    <name evidence="3" type="ORF">SCF082_LOCUS31976</name>
</gene>
<feature type="domain" description="UBA" evidence="2">
    <location>
        <begin position="124"/>
        <end position="165"/>
    </location>
</feature>
<sequence>MTGYITDIKAKPCAHPTRVPKDADAEEAKVGNLDTCEKATVPGDTGFATTGSTTPEATKDADRSREDMEKEVEALKRLEAELQLMEDIQLEEARLQSLLEQEAVENVFTKDPTEMTSTNEQHKKVFEKHVADGLVELGFTKELAALAVQQARGDWEKALGFAQSESKHPSTDQQETQPMDGGQMDLLASAASHGSPPKAPEDDGSKPTPLEKKAGVSHLSQLEDGNEAKPTCPEVGNEAKPTCPEVGNEAKPTCPPPDLRKEVQKKIEAANPRPLEVLEGVGAISPKEQRQRFPGRGRGKGRGRGRGRPASANRRDSKAEPSKRRKSADKPSKSKKAEPSKSEKGSKSKAEESAEKPSKSADKSSKSKKSEKASKSKAEESAEKPSKSEHKSSKSKKSEKASKSKAESSVEQPSKSADKSSKSKDQTKSPKKSPKVKKGKKSPKSADKLPKAEKRSTDEKVGDTEGKPAKRSRANDATPKASGKKKAHGAGSCEDQEALPEKGATPSSSKESKKAENAKEEKKKMQSRKSSAYHCAKSRALKEGKSPEEALRAAKEATGPKQFTNLSKPIELARIRIQYDLHYKSL</sequence>
<reference evidence="3 4" key="1">
    <citation type="submission" date="2024-02" db="EMBL/GenBank/DDBJ databases">
        <authorList>
            <person name="Chen Y."/>
            <person name="Shah S."/>
            <person name="Dougan E. K."/>
            <person name="Thang M."/>
            <person name="Chan C."/>
        </authorList>
    </citation>
    <scope>NUCLEOTIDE SEQUENCE [LARGE SCALE GENOMIC DNA]</scope>
</reference>
<feature type="compositionally biased region" description="Basic and acidic residues" evidence="1">
    <location>
        <begin position="444"/>
        <end position="468"/>
    </location>
</feature>
<evidence type="ECO:0000259" key="2">
    <source>
        <dbReference type="PROSITE" id="PS50030"/>
    </source>
</evidence>
<protein>
    <submittedName>
        <fullName evidence="3">Putative</fullName>
    </submittedName>
</protein>
<evidence type="ECO:0000313" key="3">
    <source>
        <dbReference type="EMBL" id="CAK9060851.1"/>
    </source>
</evidence>
<feature type="compositionally biased region" description="Basic and acidic residues" evidence="1">
    <location>
        <begin position="199"/>
        <end position="214"/>
    </location>
</feature>
<dbReference type="SUPFAM" id="SSF46934">
    <property type="entry name" value="UBA-like"/>
    <property type="match status" value="1"/>
</dbReference>
<name>A0ABP0NB14_9DINO</name>
<keyword evidence="4" id="KW-1185">Reference proteome</keyword>
<accession>A0ABP0NB14</accession>
<feature type="region of interest" description="Disordered" evidence="1">
    <location>
        <begin position="158"/>
        <end position="562"/>
    </location>
</feature>
<dbReference type="Proteomes" id="UP001642464">
    <property type="component" value="Unassembled WGS sequence"/>
</dbReference>
<feature type="compositionally biased region" description="Polar residues" evidence="1">
    <location>
        <begin position="47"/>
        <end position="56"/>
    </location>
</feature>
<organism evidence="3 4">
    <name type="scientific">Durusdinium trenchii</name>
    <dbReference type="NCBI Taxonomy" id="1381693"/>
    <lineage>
        <taxon>Eukaryota</taxon>
        <taxon>Sar</taxon>
        <taxon>Alveolata</taxon>
        <taxon>Dinophyceae</taxon>
        <taxon>Suessiales</taxon>
        <taxon>Symbiodiniaceae</taxon>
        <taxon>Durusdinium</taxon>
    </lineage>
</organism>
<feature type="compositionally biased region" description="Basic and acidic residues" evidence="1">
    <location>
        <begin position="540"/>
        <end position="555"/>
    </location>
</feature>